<keyword evidence="4 6" id="KW-1133">Transmembrane helix</keyword>
<evidence type="ECO:0000313" key="10">
    <source>
        <dbReference type="Proteomes" id="UP000401273"/>
    </source>
</evidence>
<feature type="transmembrane region" description="Helical" evidence="6">
    <location>
        <begin position="39"/>
        <end position="57"/>
    </location>
</feature>
<reference evidence="8 9" key="2">
    <citation type="submission" date="2019-07" db="EMBL/GenBank/DDBJ databases">
        <authorList>
            <consortium name="GenomeTrakr: Next Generation Sequencing Network for Food Pathogen Tracability"/>
        </authorList>
    </citation>
    <scope>NUCLEOTIDE SEQUENCE [LARGE SCALE GENOMIC DNA]</scope>
    <source>
        <strain evidence="8 9">FDA00014472</strain>
    </source>
</reference>
<organism evidence="7 10">
    <name type="scientific">Listeria monocytogenes</name>
    <dbReference type="NCBI Taxonomy" id="1639"/>
    <lineage>
        <taxon>Bacteria</taxon>
        <taxon>Bacillati</taxon>
        <taxon>Bacillota</taxon>
        <taxon>Bacilli</taxon>
        <taxon>Bacillales</taxon>
        <taxon>Listeriaceae</taxon>
        <taxon>Listeria</taxon>
    </lineage>
</organism>
<evidence type="ECO:0000313" key="7">
    <source>
        <dbReference type="EMBL" id="EAE2897550.1"/>
    </source>
</evidence>
<name>A0A3T1HLV3_LISMN</name>
<dbReference type="EMBL" id="AAARLF010000003">
    <property type="protein sequence ID" value="EAE2897550.1"/>
    <property type="molecule type" value="Genomic_DNA"/>
</dbReference>
<evidence type="ECO:0000313" key="9">
    <source>
        <dbReference type="Proteomes" id="UP000352246"/>
    </source>
</evidence>
<feature type="transmembrane region" description="Helical" evidence="6">
    <location>
        <begin position="132"/>
        <end position="149"/>
    </location>
</feature>
<comment type="caution">
    <text evidence="7">The sequence shown here is derived from an EMBL/GenBank/DDBJ whole genome shotgun (WGS) entry which is preliminary data.</text>
</comment>
<dbReference type="GO" id="GO:0051301">
    <property type="term" value="P:cell division"/>
    <property type="evidence" value="ECO:0007669"/>
    <property type="project" value="InterPro"/>
</dbReference>
<dbReference type="GO" id="GO:0008360">
    <property type="term" value="P:regulation of cell shape"/>
    <property type="evidence" value="ECO:0007669"/>
    <property type="project" value="UniProtKB-KW"/>
</dbReference>
<dbReference type="Proteomes" id="UP000401273">
    <property type="component" value="Unassembled WGS sequence"/>
</dbReference>
<reference evidence="7 10" key="1">
    <citation type="submission" date="2019-03" db="EMBL/GenBank/DDBJ databases">
        <authorList>
            <person name="Ashton P.M."/>
            <person name="Dallman T."/>
            <person name="Nair S."/>
            <person name="De Pinna E."/>
            <person name="Peters T."/>
            <person name="Grant K."/>
        </authorList>
    </citation>
    <scope>NUCLEOTIDE SEQUENCE [LARGE SCALE GENOMIC DNA]</scope>
    <source>
        <strain evidence="7">RL15000271</strain>
    </source>
</reference>
<dbReference type="PANTHER" id="PTHR30474:SF1">
    <property type="entry name" value="PEPTIDOGLYCAN GLYCOSYLTRANSFERASE MRDB"/>
    <property type="match status" value="1"/>
</dbReference>
<keyword evidence="5 6" id="KW-0472">Membrane</keyword>
<evidence type="ECO:0000256" key="6">
    <source>
        <dbReference type="SAM" id="Phobius"/>
    </source>
</evidence>
<feature type="transmembrane region" description="Helical" evidence="6">
    <location>
        <begin position="69"/>
        <end position="89"/>
    </location>
</feature>
<dbReference type="PROSITE" id="PS51257">
    <property type="entry name" value="PROKAR_LIPOPROTEIN"/>
    <property type="match status" value="1"/>
</dbReference>
<dbReference type="GO" id="GO:0005886">
    <property type="term" value="C:plasma membrane"/>
    <property type="evidence" value="ECO:0007669"/>
    <property type="project" value="TreeGrafter"/>
</dbReference>
<dbReference type="GO" id="GO:0015648">
    <property type="term" value="F:lipid-linked peptidoglycan transporter activity"/>
    <property type="evidence" value="ECO:0007669"/>
    <property type="project" value="TreeGrafter"/>
</dbReference>
<evidence type="ECO:0000256" key="4">
    <source>
        <dbReference type="ARBA" id="ARBA00022989"/>
    </source>
</evidence>
<dbReference type="PROSITE" id="PS00428">
    <property type="entry name" value="FTSW_RODA_SPOVE"/>
    <property type="match status" value="1"/>
</dbReference>
<feature type="transmembrane region" description="Helical" evidence="6">
    <location>
        <begin position="155"/>
        <end position="173"/>
    </location>
</feature>
<dbReference type="RefSeq" id="WP_039175362.1">
    <property type="nucleotide sequence ID" value="NZ_CP013722.1"/>
</dbReference>
<feature type="transmembrane region" description="Helical" evidence="6">
    <location>
        <begin position="299"/>
        <end position="318"/>
    </location>
</feature>
<accession>A0A3T1HLV3</accession>
<evidence type="ECO:0000256" key="1">
    <source>
        <dbReference type="ARBA" id="ARBA00004141"/>
    </source>
</evidence>
<evidence type="ECO:0000256" key="2">
    <source>
        <dbReference type="ARBA" id="ARBA00022692"/>
    </source>
</evidence>
<evidence type="ECO:0000256" key="5">
    <source>
        <dbReference type="ARBA" id="ARBA00023136"/>
    </source>
</evidence>
<evidence type="ECO:0000313" key="8">
    <source>
        <dbReference type="EMBL" id="ECH7211552.1"/>
    </source>
</evidence>
<sequence>MKRDVLYNRIILSVFLLSLVSCVAIYFAQQTNQYNTNFLGMQLVFLAIGTLTCFGVSRLPIEFLRHHAIWLYVIMVITLLGILIPNPLVQNINGATRWYRFAGLSFQPSEVVKSIFIFVLAHFAVKYQAQKWKQLGILTVLTGIVLLLIMKQPDLGTTIVYGVTALAIILLAIKSTKLMVGIITLILTAATIGMYVVVYHISLLEKIGFHAYQFSRIQTWLDPTTDPDAVYQLNLSMKAVGSGMMTGSSGTNAYIPESHTDMIFSTIGHQFGFVGVSLLLILFMVLIHQLIMAALLMKNTFSSLVLAGFAVSFAFNIFENIGMTVGLMPLTGIPLPFISYGGSAVLGNFIAVGVVLAIIRSDADLIEEKNQLSS</sequence>
<dbReference type="EMBL" id="AAISWI010000008">
    <property type="protein sequence ID" value="ECH7211552.1"/>
    <property type="molecule type" value="Genomic_DNA"/>
</dbReference>
<protein>
    <submittedName>
        <fullName evidence="7">FtsW/RodA/SpoVE family cell cycle protein</fullName>
    </submittedName>
</protein>
<keyword evidence="3" id="KW-0133">Cell shape</keyword>
<feature type="transmembrane region" description="Helical" evidence="6">
    <location>
        <begin position="7"/>
        <end position="27"/>
    </location>
</feature>
<keyword evidence="2 6" id="KW-0812">Transmembrane</keyword>
<feature type="transmembrane region" description="Helical" evidence="6">
    <location>
        <begin position="180"/>
        <end position="201"/>
    </location>
</feature>
<evidence type="ECO:0000256" key="3">
    <source>
        <dbReference type="ARBA" id="ARBA00022960"/>
    </source>
</evidence>
<dbReference type="AlphaFoldDB" id="A0A3T1HLV3"/>
<dbReference type="InterPro" id="IPR018365">
    <property type="entry name" value="Cell_cycle_FtsW-rel_CS"/>
</dbReference>
<dbReference type="PANTHER" id="PTHR30474">
    <property type="entry name" value="CELL CYCLE PROTEIN"/>
    <property type="match status" value="1"/>
</dbReference>
<comment type="subcellular location">
    <subcellularLocation>
        <location evidence="1">Membrane</location>
        <topology evidence="1">Multi-pass membrane protein</topology>
    </subcellularLocation>
</comment>
<dbReference type="GO" id="GO:0032153">
    <property type="term" value="C:cell division site"/>
    <property type="evidence" value="ECO:0007669"/>
    <property type="project" value="TreeGrafter"/>
</dbReference>
<feature type="transmembrane region" description="Helical" evidence="6">
    <location>
        <begin position="338"/>
        <end position="359"/>
    </location>
</feature>
<dbReference type="Proteomes" id="UP000352246">
    <property type="component" value="Unassembled WGS sequence"/>
</dbReference>
<feature type="transmembrane region" description="Helical" evidence="6">
    <location>
        <begin position="101"/>
        <end position="125"/>
    </location>
</feature>
<proteinExistence type="predicted"/>
<gene>
    <name evidence="7" type="ORF">E1W43_06255</name>
    <name evidence="8" type="ORF">FPL45_09380</name>
</gene>
<dbReference type="InterPro" id="IPR001182">
    <property type="entry name" value="FtsW/RodA"/>
</dbReference>
<dbReference type="Pfam" id="PF01098">
    <property type="entry name" value="FTSW_RODA_SPOVE"/>
    <property type="match status" value="1"/>
</dbReference>
<feature type="transmembrane region" description="Helical" evidence="6">
    <location>
        <begin position="267"/>
        <end position="287"/>
    </location>
</feature>